<gene>
    <name evidence="1" type="ORF">F1B92_04710</name>
</gene>
<comment type="caution">
    <text evidence="1">The sequence shown here is derived from an EMBL/GenBank/DDBJ whole genome shotgun (WGS) entry which is preliminary data.</text>
</comment>
<evidence type="ECO:0000313" key="2">
    <source>
        <dbReference type="Proteomes" id="UP000476338"/>
    </source>
</evidence>
<protein>
    <submittedName>
        <fullName evidence="1">Uncharacterized protein</fullName>
    </submittedName>
</protein>
<accession>A0A6L5WJQ4</accession>
<reference evidence="1 2" key="1">
    <citation type="submission" date="2019-09" db="EMBL/GenBank/DDBJ databases">
        <authorList>
            <person name="Silva M."/>
            <person name="Pereira G."/>
            <person name="Lopes-Da-Costa L."/>
            <person name="Silva E."/>
        </authorList>
    </citation>
    <scope>NUCLEOTIDE SEQUENCE [LARGE SCALE GENOMIC DNA]</scope>
    <source>
        <strain evidence="1 2">FMV-PI01</strain>
    </source>
</reference>
<dbReference type="EMBL" id="VWSJ01000014">
    <property type="protein sequence ID" value="MSN96477.1"/>
    <property type="molecule type" value="Genomic_DNA"/>
</dbReference>
<sequence length="157" mass="18446">MKTAIKYNFFKIKRYIICRFKYLNGEYKILYIKNNAHIIKQLLYLLVAIFFVACDSHECRTKFNDNANKIIFQRIRNFEHLGGAWTCCVDARRDCSMIYGASDSDMKILLEDLSKAIHLPNINLEFYVYEYTNPKDKNLKPKAGPIMVIKIDKTKGE</sequence>
<dbReference type="RefSeq" id="WP_154570748.1">
    <property type="nucleotide sequence ID" value="NZ_VWSJ01000014.1"/>
</dbReference>
<organism evidence="1 2">
    <name type="scientific">Campylobacter portucalensis</name>
    <dbReference type="NCBI Taxonomy" id="2608384"/>
    <lineage>
        <taxon>Bacteria</taxon>
        <taxon>Pseudomonadati</taxon>
        <taxon>Campylobacterota</taxon>
        <taxon>Epsilonproteobacteria</taxon>
        <taxon>Campylobacterales</taxon>
        <taxon>Campylobacteraceae</taxon>
        <taxon>Campylobacter</taxon>
    </lineage>
</organism>
<dbReference type="AlphaFoldDB" id="A0A6L5WJQ4"/>
<name>A0A6L5WJQ4_9BACT</name>
<keyword evidence="2" id="KW-1185">Reference proteome</keyword>
<proteinExistence type="predicted"/>
<reference evidence="1 2" key="2">
    <citation type="submission" date="2020-03" db="EMBL/GenBank/DDBJ databases">
        <title>Campylobacter portucalensis sp. nov., a new species of Campylobacter isolated from the reproductive tract of bulls.</title>
        <authorList>
            <person name="Silva M.F."/>
            <person name="Pereira G."/>
            <person name="Carneiro C."/>
            <person name="Hemphill A."/>
            <person name="Mateus L."/>
            <person name="Lopes-Da-Costa L."/>
            <person name="Silva E."/>
        </authorList>
    </citation>
    <scope>NUCLEOTIDE SEQUENCE [LARGE SCALE GENOMIC DNA]</scope>
    <source>
        <strain evidence="1 2">FMV-PI01</strain>
    </source>
</reference>
<evidence type="ECO:0000313" key="1">
    <source>
        <dbReference type="EMBL" id="MSN96477.1"/>
    </source>
</evidence>
<dbReference type="Proteomes" id="UP000476338">
    <property type="component" value="Unassembled WGS sequence"/>
</dbReference>